<organism evidence="3 4">
    <name type="scientific">Anaeromassilibacillus senegalensis</name>
    <dbReference type="NCBI Taxonomy" id="1673717"/>
    <lineage>
        <taxon>Bacteria</taxon>
        <taxon>Bacillati</taxon>
        <taxon>Bacillota</taxon>
        <taxon>Clostridia</taxon>
        <taxon>Eubacteriales</taxon>
        <taxon>Acutalibacteraceae</taxon>
        <taxon>Anaeromassilibacillus</taxon>
    </lineage>
</organism>
<feature type="domain" description="FAD/NAD(P)-binding" evidence="2">
    <location>
        <begin position="5"/>
        <end position="304"/>
    </location>
</feature>
<dbReference type="PRINTS" id="PR00469">
    <property type="entry name" value="PNDRDTASEII"/>
</dbReference>
<keyword evidence="1" id="KW-0560">Oxidoreductase</keyword>
<dbReference type="PRINTS" id="PR00368">
    <property type="entry name" value="FADPNR"/>
</dbReference>
<dbReference type="PANTHER" id="PTHR42949:SF3">
    <property type="entry name" value="ANAEROBIC GLYCEROL-3-PHOSPHATE DEHYDROGENASE SUBUNIT B"/>
    <property type="match status" value="1"/>
</dbReference>
<dbReference type="InterPro" id="IPR036188">
    <property type="entry name" value="FAD/NAD-bd_sf"/>
</dbReference>
<accession>A0ABS9CQ58</accession>
<keyword evidence="4" id="KW-1185">Reference proteome</keyword>
<dbReference type="Pfam" id="PF07992">
    <property type="entry name" value="Pyr_redox_2"/>
    <property type="match status" value="1"/>
</dbReference>
<comment type="caution">
    <text evidence="3">The sequence shown here is derived from an EMBL/GenBank/DDBJ whole genome shotgun (WGS) entry which is preliminary data.</text>
</comment>
<evidence type="ECO:0000256" key="1">
    <source>
        <dbReference type="ARBA" id="ARBA00023002"/>
    </source>
</evidence>
<evidence type="ECO:0000259" key="2">
    <source>
        <dbReference type="Pfam" id="PF07992"/>
    </source>
</evidence>
<dbReference type="SUPFAM" id="SSF51905">
    <property type="entry name" value="FAD/NAD(P)-binding domain"/>
    <property type="match status" value="1"/>
</dbReference>
<proteinExistence type="predicted"/>
<reference evidence="3 4" key="1">
    <citation type="submission" date="2020-12" db="EMBL/GenBank/DDBJ databases">
        <title>Whole genome sequences of gut porcine anaerobes.</title>
        <authorList>
            <person name="Kubasova T."/>
            <person name="Jahodarova E."/>
            <person name="Rychlik I."/>
        </authorList>
    </citation>
    <scope>NUCLEOTIDE SEQUENCE [LARGE SCALE GENOMIC DNA]</scope>
    <source>
        <strain evidence="3 4">An867</strain>
    </source>
</reference>
<dbReference type="Gene3D" id="3.50.50.60">
    <property type="entry name" value="FAD/NAD(P)-binding domain"/>
    <property type="match status" value="2"/>
</dbReference>
<protein>
    <submittedName>
        <fullName evidence="3">FAD-dependent oxidoreductase</fullName>
    </submittedName>
</protein>
<gene>
    <name evidence="3" type="ORF">JQM67_11825</name>
</gene>
<dbReference type="InterPro" id="IPR051691">
    <property type="entry name" value="Metab_Enz_Cyan_OpOx_G3PDH"/>
</dbReference>
<dbReference type="Proteomes" id="UP001299220">
    <property type="component" value="Unassembled WGS sequence"/>
</dbReference>
<sequence length="420" mass="45591">MMKRKIVIIGGGPAGLAAAAAAVEAGERDVLILERDTHLGGILNQCIHNGFGLHTFKEELTGPEYAARFEARVRELHIEYQLGTMVLSISKDKVVTAVSREHGLFTIEAQAIILAMGCRERSRGALNIPGFRPAGIFSAGTAQRLVNMEGYMPGREVVILGSGDIGLIMARRMTLEGAKVRVVAELQPYSGGLKRNIVQCLDDYGIPLKLSHTVTEIHGKERVTGVTISAVDERLKPIPGTEEFYSCDTLLLSVGLIPENELSTGAGVRLSRTTNGPEVNESLETNIPGIFACGNVLHVHDLVDYVSEEAAAAGRAAAKYVNEGESAGEEKAIRLVPAGGVRYTVPVTVRPAHMPDTLTVRFRVGNIYKNCYLSVYFGENRVVHRKKQVMAPGEMEQITLKKADLQNVDFDTITITTEEN</sequence>
<dbReference type="InterPro" id="IPR023753">
    <property type="entry name" value="FAD/NAD-binding_dom"/>
</dbReference>
<evidence type="ECO:0000313" key="4">
    <source>
        <dbReference type="Proteomes" id="UP001299220"/>
    </source>
</evidence>
<evidence type="ECO:0000313" key="3">
    <source>
        <dbReference type="EMBL" id="MCF2653289.1"/>
    </source>
</evidence>
<dbReference type="EMBL" id="JAFBIT010000004">
    <property type="protein sequence ID" value="MCF2653289.1"/>
    <property type="molecule type" value="Genomic_DNA"/>
</dbReference>
<dbReference type="PANTHER" id="PTHR42949">
    <property type="entry name" value="ANAEROBIC GLYCEROL-3-PHOSPHATE DEHYDROGENASE SUBUNIT B"/>
    <property type="match status" value="1"/>
</dbReference>
<name>A0ABS9CQ58_9FIRM</name>